<accession>A0ABT9FXF8</accession>
<evidence type="ECO:0000313" key="1">
    <source>
        <dbReference type="EMBL" id="MDP4099418.1"/>
    </source>
</evidence>
<protein>
    <submittedName>
        <fullName evidence="1">Uncharacterized protein</fullName>
    </submittedName>
</protein>
<gene>
    <name evidence="1" type="ORF">OIN60_22130</name>
</gene>
<comment type="caution">
    <text evidence="1">The sequence shown here is derived from an EMBL/GenBank/DDBJ whole genome shotgun (WGS) entry which is preliminary data.</text>
</comment>
<name>A0ABT9FXF8_9BACL</name>
<dbReference type="EMBL" id="JAPCKK010000034">
    <property type="protein sequence ID" value="MDP4099418.1"/>
    <property type="molecule type" value="Genomic_DNA"/>
</dbReference>
<organism evidence="1 2">
    <name type="scientific">Paenibacillus zeirhizosphaerae</name>
    <dbReference type="NCBI Taxonomy" id="2987519"/>
    <lineage>
        <taxon>Bacteria</taxon>
        <taxon>Bacillati</taxon>
        <taxon>Bacillota</taxon>
        <taxon>Bacilli</taxon>
        <taxon>Bacillales</taxon>
        <taxon>Paenibacillaceae</taxon>
        <taxon>Paenibacillus</taxon>
    </lineage>
</organism>
<dbReference type="Proteomes" id="UP001241848">
    <property type="component" value="Unassembled WGS sequence"/>
</dbReference>
<sequence length="97" mass="11262">MQQPYDELLTTFSRTKEDAARRIMQSFQAAGLQNIDLRAQLGDTIATPKNTITEELRRTFDQIQGALNEHYPHHEDTTSYQDLWSEVNRVAFPPLNR</sequence>
<evidence type="ECO:0000313" key="2">
    <source>
        <dbReference type="Proteomes" id="UP001241848"/>
    </source>
</evidence>
<keyword evidence="2" id="KW-1185">Reference proteome</keyword>
<proteinExistence type="predicted"/>
<dbReference type="RefSeq" id="WP_305757032.1">
    <property type="nucleotide sequence ID" value="NZ_JAPCKK010000034.1"/>
</dbReference>
<reference evidence="1 2" key="1">
    <citation type="submission" date="2022-10" db="EMBL/GenBank/DDBJ databases">
        <title>Paenibacillus description and whole genome data of maize root bacterial community.</title>
        <authorList>
            <person name="Marton D."/>
            <person name="Farkas M."/>
            <person name="Cserhati M."/>
        </authorList>
    </citation>
    <scope>NUCLEOTIDE SEQUENCE [LARGE SCALE GENOMIC DNA]</scope>
    <source>
        <strain evidence="1 2">P96</strain>
    </source>
</reference>